<feature type="signal peptide" evidence="1">
    <location>
        <begin position="1"/>
        <end position="22"/>
    </location>
</feature>
<keyword evidence="3" id="KW-1185">Reference proteome</keyword>
<protein>
    <submittedName>
        <fullName evidence="2">SprB repeat-containing protein</fullName>
    </submittedName>
</protein>
<dbReference type="AlphaFoldDB" id="A0A1H6X0X2"/>
<dbReference type="InterPro" id="IPR025667">
    <property type="entry name" value="SprB_repeat"/>
</dbReference>
<organism evidence="2 3">
    <name type="scientific">Flavobacterium terrigena</name>
    <dbReference type="NCBI Taxonomy" id="402734"/>
    <lineage>
        <taxon>Bacteria</taxon>
        <taxon>Pseudomonadati</taxon>
        <taxon>Bacteroidota</taxon>
        <taxon>Flavobacteriia</taxon>
        <taxon>Flavobacteriales</taxon>
        <taxon>Flavobacteriaceae</taxon>
        <taxon>Flavobacterium</taxon>
    </lineage>
</organism>
<feature type="non-terminal residue" evidence="2">
    <location>
        <position position="553"/>
    </location>
</feature>
<dbReference type="STRING" id="402734.SAMN05660918_2724"/>
<dbReference type="Proteomes" id="UP000199702">
    <property type="component" value="Unassembled WGS sequence"/>
</dbReference>
<dbReference type="EMBL" id="FNYA01000007">
    <property type="protein sequence ID" value="SEJ22658.1"/>
    <property type="molecule type" value="Genomic_DNA"/>
</dbReference>
<accession>A0A1H6X0X2</accession>
<dbReference type="Gene3D" id="2.60.40.10">
    <property type="entry name" value="Immunoglobulins"/>
    <property type="match status" value="1"/>
</dbReference>
<proteinExistence type="predicted"/>
<dbReference type="InterPro" id="IPR013783">
    <property type="entry name" value="Ig-like_fold"/>
</dbReference>
<reference evidence="3" key="1">
    <citation type="submission" date="2016-10" db="EMBL/GenBank/DDBJ databases">
        <authorList>
            <person name="Varghese N."/>
            <person name="Submissions S."/>
        </authorList>
    </citation>
    <scope>NUCLEOTIDE SEQUENCE [LARGE SCALE GENOMIC DNA]</scope>
    <source>
        <strain evidence="3">DSM 17934</strain>
    </source>
</reference>
<dbReference type="InterPro" id="IPR036179">
    <property type="entry name" value="Ig-like_dom_sf"/>
</dbReference>
<keyword evidence="1" id="KW-0732">Signal</keyword>
<feature type="chain" id="PRO_5011576420" evidence="1">
    <location>
        <begin position="23"/>
        <end position="553"/>
    </location>
</feature>
<dbReference type="RefSeq" id="WP_177169171.1">
    <property type="nucleotide sequence ID" value="NZ_FNYA01000007.1"/>
</dbReference>
<evidence type="ECO:0000256" key="1">
    <source>
        <dbReference type="SAM" id="SignalP"/>
    </source>
</evidence>
<evidence type="ECO:0000313" key="3">
    <source>
        <dbReference type="Proteomes" id="UP000199702"/>
    </source>
</evidence>
<gene>
    <name evidence="2" type="ORF">SAMN05660918_2724</name>
</gene>
<dbReference type="Pfam" id="PF13573">
    <property type="entry name" value="SprB"/>
    <property type="match status" value="3"/>
</dbReference>
<evidence type="ECO:0000313" key="2">
    <source>
        <dbReference type="EMBL" id="SEJ22658.1"/>
    </source>
</evidence>
<dbReference type="Gene3D" id="2.60.40.740">
    <property type="match status" value="2"/>
</dbReference>
<name>A0A1H6X0X2_9FLAO</name>
<sequence length="553" mass="57098">MKKNFTLTFALLLCFFWIGGNAQTQFWSDTFDASPTSGIRTPEENGGVGGPPNTSYFRLTDGSTVSQNVTFTGKQGTNYWAGEDHNAAGTGFTSSGAEGAITNSPLNELSINWTGINISGKTGLSFRGLFAANSTNEPWDNVNACLSGAGTTNTDYITVQYRIDAGAYVDLIRFFNKGSATNGMHKYLFEDTDGNGCGDGTQLTNVFGEFIKTISGTGTTLDIRINVYSEGNNEEWAIDNFRLFETPTCTAPTITGNPPNRTICAGNNTTFPSNATGATGFQWQVNTGSGFTDLTNVAPYSNVTTNTLTVTGATAGMSGYLYRCVAYNATLACFTNTNQATLTVSSISTATGSQTNVSCFGGSNGTATVIPSGGIAPYSYSWSPSGGTGTTASGLAAGSYTVTVTDNIGCTATRNYTITQPPTLNGSTVVTNVACNGGNTGAINLTPFGGTPGYTFNWGGGITTEDRTGLAAGTYSVIITDANGCTRTVSGITVTQPTAVSGTTVVTNIACFGGNTGAINLTPTGGTGPYTFNWGGGITTEDRTGLAAGTYSV</sequence>
<dbReference type="SUPFAM" id="SSF48726">
    <property type="entry name" value="Immunoglobulin"/>
    <property type="match status" value="1"/>
</dbReference>